<feature type="domain" description="Legume lectin" evidence="4">
    <location>
        <begin position="27"/>
        <end position="107"/>
    </location>
</feature>
<dbReference type="InterPro" id="IPR050258">
    <property type="entry name" value="Leguminous_Lectin"/>
</dbReference>
<evidence type="ECO:0000256" key="3">
    <source>
        <dbReference type="SAM" id="MobiDB-lite"/>
    </source>
</evidence>
<evidence type="ECO:0000256" key="1">
    <source>
        <dbReference type="ARBA" id="ARBA00007606"/>
    </source>
</evidence>
<protein>
    <recommendedName>
        <fullName evidence="4">Legume lectin domain-containing protein</fullName>
    </recommendedName>
</protein>
<keyword evidence="6" id="KW-1185">Reference proteome</keyword>
<dbReference type="AlphaFoldDB" id="A0AAV9DF42"/>
<name>A0AAV9DF42_ACOCL</name>
<dbReference type="PROSITE" id="PS00307">
    <property type="entry name" value="LECTIN_LEGUME_BETA"/>
    <property type="match status" value="1"/>
</dbReference>
<sequence length="118" mass="12891">MEPSHARPLQLHHPHHFPDHQHQRVSDQLSADGFVFFLSPNGSAIPNDTCGGCLGMVGFNNTNFQPADKSSIPFVGVEFDTFLNEGDPHDFPNHIGIDVDSVKSIAVNGRITCSIEGR</sequence>
<keyword evidence="2" id="KW-0430">Lectin</keyword>
<comment type="similarity">
    <text evidence="1">Belongs to the leguminous lectin family.</text>
</comment>
<evidence type="ECO:0000313" key="5">
    <source>
        <dbReference type="EMBL" id="KAK1299800.1"/>
    </source>
</evidence>
<dbReference type="InterPro" id="IPR013320">
    <property type="entry name" value="ConA-like_dom_sf"/>
</dbReference>
<reference evidence="5" key="2">
    <citation type="submission" date="2023-06" db="EMBL/GenBank/DDBJ databases">
        <authorList>
            <person name="Ma L."/>
            <person name="Liu K.-W."/>
            <person name="Li Z."/>
            <person name="Hsiao Y.-Y."/>
            <person name="Qi Y."/>
            <person name="Fu T."/>
            <person name="Tang G."/>
            <person name="Zhang D."/>
            <person name="Sun W.-H."/>
            <person name="Liu D.-K."/>
            <person name="Li Y."/>
            <person name="Chen G.-Z."/>
            <person name="Liu X.-D."/>
            <person name="Liao X.-Y."/>
            <person name="Jiang Y.-T."/>
            <person name="Yu X."/>
            <person name="Hao Y."/>
            <person name="Huang J."/>
            <person name="Zhao X.-W."/>
            <person name="Ke S."/>
            <person name="Chen Y.-Y."/>
            <person name="Wu W.-L."/>
            <person name="Hsu J.-L."/>
            <person name="Lin Y.-F."/>
            <person name="Huang M.-D."/>
            <person name="Li C.-Y."/>
            <person name="Huang L."/>
            <person name="Wang Z.-W."/>
            <person name="Zhao X."/>
            <person name="Zhong W.-Y."/>
            <person name="Peng D.-H."/>
            <person name="Ahmad S."/>
            <person name="Lan S."/>
            <person name="Zhang J.-S."/>
            <person name="Tsai W.-C."/>
            <person name="Van De Peer Y."/>
            <person name="Liu Z.-J."/>
        </authorList>
    </citation>
    <scope>NUCLEOTIDE SEQUENCE</scope>
    <source>
        <strain evidence="5">CP</strain>
        <tissue evidence="5">Leaves</tissue>
    </source>
</reference>
<evidence type="ECO:0000256" key="2">
    <source>
        <dbReference type="ARBA" id="ARBA00022734"/>
    </source>
</evidence>
<dbReference type="EMBL" id="JAUJYO010000013">
    <property type="protein sequence ID" value="KAK1299800.1"/>
    <property type="molecule type" value="Genomic_DNA"/>
</dbReference>
<gene>
    <name evidence="5" type="ORF">QJS10_CPB13g00253</name>
</gene>
<accession>A0AAV9DF42</accession>
<dbReference type="PANTHER" id="PTHR32401">
    <property type="entry name" value="CONCANAVALIN A-LIKE LECTIN FAMILY PROTEIN"/>
    <property type="match status" value="1"/>
</dbReference>
<dbReference type="InterPro" id="IPR001220">
    <property type="entry name" value="Legume_lectin_dom"/>
</dbReference>
<organism evidence="5 6">
    <name type="scientific">Acorus calamus</name>
    <name type="common">Sweet flag</name>
    <dbReference type="NCBI Taxonomy" id="4465"/>
    <lineage>
        <taxon>Eukaryota</taxon>
        <taxon>Viridiplantae</taxon>
        <taxon>Streptophyta</taxon>
        <taxon>Embryophyta</taxon>
        <taxon>Tracheophyta</taxon>
        <taxon>Spermatophyta</taxon>
        <taxon>Magnoliopsida</taxon>
        <taxon>Liliopsida</taxon>
        <taxon>Acoraceae</taxon>
        <taxon>Acorus</taxon>
    </lineage>
</organism>
<comment type="caution">
    <text evidence="5">The sequence shown here is derived from an EMBL/GenBank/DDBJ whole genome shotgun (WGS) entry which is preliminary data.</text>
</comment>
<reference evidence="5" key="1">
    <citation type="journal article" date="2023" name="Nat. Commun.">
        <title>Diploid and tetraploid genomes of Acorus and the evolution of monocots.</title>
        <authorList>
            <person name="Ma L."/>
            <person name="Liu K.W."/>
            <person name="Li Z."/>
            <person name="Hsiao Y.Y."/>
            <person name="Qi Y."/>
            <person name="Fu T."/>
            <person name="Tang G.D."/>
            <person name="Zhang D."/>
            <person name="Sun W.H."/>
            <person name="Liu D.K."/>
            <person name="Li Y."/>
            <person name="Chen G.Z."/>
            <person name="Liu X.D."/>
            <person name="Liao X.Y."/>
            <person name="Jiang Y.T."/>
            <person name="Yu X."/>
            <person name="Hao Y."/>
            <person name="Huang J."/>
            <person name="Zhao X.W."/>
            <person name="Ke S."/>
            <person name="Chen Y.Y."/>
            <person name="Wu W.L."/>
            <person name="Hsu J.L."/>
            <person name="Lin Y.F."/>
            <person name="Huang M.D."/>
            <person name="Li C.Y."/>
            <person name="Huang L."/>
            <person name="Wang Z.W."/>
            <person name="Zhao X."/>
            <person name="Zhong W.Y."/>
            <person name="Peng D.H."/>
            <person name="Ahmad S."/>
            <person name="Lan S."/>
            <person name="Zhang J.S."/>
            <person name="Tsai W.C."/>
            <person name="Van de Peer Y."/>
            <person name="Liu Z.J."/>
        </authorList>
    </citation>
    <scope>NUCLEOTIDE SEQUENCE</scope>
    <source>
        <strain evidence="5">CP</strain>
    </source>
</reference>
<dbReference type="PANTHER" id="PTHR32401:SF49">
    <property type="entry name" value="OS10G0129200 PROTEIN"/>
    <property type="match status" value="1"/>
</dbReference>
<dbReference type="Gene3D" id="2.60.120.200">
    <property type="match status" value="1"/>
</dbReference>
<proteinExistence type="inferred from homology"/>
<dbReference type="Proteomes" id="UP001180020">
    <property type="component" value="Unassembled WGS sequence"/>
</dbReference>
<dbReference type="Pfam" id="PF00139">
    <property type="entry name" value="Lectin_legB"/>
    <property type="match status" value="1"/>
</dbReference>
<evidence type="ECO:0000259" key="4">
    <source>
        <dbReference type="Pfam" id="PF00139"/>
    </source>
</evidence>
<dbReference type="InterPro" id="IPR019825">
    <property type="entry name" value="Lectin_legB_Mn/Ca_BS"/>
</dbReference>
<feature type="compositionally biased region" description="Basic and acidic residues" evidence="3">
    <location>
        <begin position="16"/>
        <end position="25"/>
    </location>
</feature>
<dbReference type="GO" id="GO:0030246">
    <property type="term" value="F:carbohydrate binding"/>
    <property type="evidence" value="ECO:0007669"/>
    <property type="project" value="UniProtKB-KW"/>
</dbReference>
<dbReference type="SUPFAM" id="SSF49899">
    <property type="entry name" value="Concanavalin A-like lectins/glucanases"/>
    <property type="match status" value="1"/>
</dbReference>
<evidence type="ECO:0000313" key="6">
    <source>
        <dbReference type="Proteomes" id="UP001180020"/>
    </source>
</evidence>
<feature type="region of interest" description="Disordered" evidence="3">
    <location>
        <begin position="1"/>
        <end position="26"/>
    </location>
</feature>